<dbReference type="EMBL" id="AJJU01000018">
    <property type="protein sequence ID" value="EID73706.1"/>
    <property type="molecule type" value="Genomic_DNA"/>
</dbReference>
<dbReference type="GO" id="GO:0051213">
    <property type="term" value="F:dioxygenase activity"/>
    <property type="evidence" value="ECO:0007669"/>
    <property type="project" value="UniProtKB-KW"/>
</dbReference>
<dbReference type="InterPro" id="IPR053863">
    <property type="entry name" value="Glyoxy/Ble-like_N"/>
</dbReference>
<dbReference type="eggNOG" id="COG3324">
    <property type="taxonomic scope" value="Bacteria"/>
</dbReference>
<dbReference type="InterPro" id="IPR029068">
    <property type="entry name" value="Glyas_Bleomycin-R_OHBP_Dase"/>
</dbReference>
<sequence length="128" mass="14025">MNTSVICWFEIYTEDIERAKKFYSSVLGVEFYHMPAIDDDVIMAAFSSPENMQDVSGALVQVKGASVNTKSCPSTIVYFPCINCSEEEGRVEKAGGKIVTSKMSIGEHGFCSICIDSEGNTFGLHSME</sequence>
<evidence type="ECO:0000259" key="1">
    <source>
        <dbReference type="Pfam" id="PF22677"/>
    </source>
</evidence>
<dbReference type="PANTHER" id="PTHR33993:SF2">
    <property type="entry name" value="VOC DOMAIN-CONTAINING PROTEIN"/>
    <property type="match status" value="1"/>
</dbReference>
<dbReference type="CDD" id="cd07247">
    <property type="entry name" value="SgaA_N_like"/>
    <property type="match status" value="1"/>
</dbReference>
<dbReference type="Gene3D" id="3.10.180.10">
    <property type="entry name" value="2,3-Dihydroxybiphenyl 1,2-Dioxygenase, domain 1"/>
    <property type="match status" value="1"/>
</dbReference>
<dbReference type="RefSeq" id="WP_008240233.1">
    <property type="nucleotide sequence ID" value="NZ_AJJU01000018.1"/>
</dbReference>
<dbReference type="Pfam" id="PF22677">
    <property type="entry name" value="Ble-like_N"/>
    <property type="match status" value="1"/>
</dbReference>
<keyword evidence="3" id="KW-1185">Reference proteome</keyword>
<name>I0WBE0_9FLAO</name>
<organism evidence="2 3">
    <name type="scientific">Imtechella halotolerans K1</name>
    <dbReference type="NCBI Taxonomy" id="946077"/>
    <lineage>
        <taxon>Bacteria</taxon>
        <taxon>Pseudomonadati</taxon>
        <taxon>Bacteroidota</taxon>
        <taxon>Flavobacteriia</taxon>
        <taxon>Flavobacteriales</taxon>
        <taxon>Flavobacteriaceae</taxon>
        <taxon>Imtechella</taxon>
    </lineage>
</organism>
<reference evidence="2 3" key="1">
    <citation type="journal article" date="2012" name="J. Bacteriol.">
        <title>Genome Sequence of the Halotolerant Bacterium Imtechella halotolerans K1T.</title>
        <authorList>
            <person name="Kumar S."/>
            <person name="Vikram S."/>
            <person name="Subramanian S."/>
            <person name="Raghava G.P."/>
            <person name="Pinnaka A.K."/>
        </authorList>
    </citation>
    <scope>NUCLEOTIDE SEQUENCE [LARGE SCALE GENOMIC DNA]</scope>
    <source>
        <strain evidence="2 3">K1</strain>
    </source>
</reference>
<keyword evidence="2" id="KW-0223">Dioxygenase</keyword>
<evidence type="ECO:0000313" key="3">
    <source>
        <dbReference type="Proteomes" id="UP000005938"/>
    </source>
</evidence>
<dbReference type="STRING" id="946077.W5A_10335"/>
<dbReference type="AlphaFoldDB" id="I0WBE0"/>
<dbReference type="PATRIC" id="fig|946077.3.peg.2086"/>
<feature type="domain" description="Glyoxalase/Bleomycin resistance-like N-terminal" evidence="1">
    <location>
        <begin position="6"/>
        <end position="35"/>
    </location>
</feature>
<comment type="caution">
    <text evidence="2">The sequence shown here is derived from an EMBL/GenBank/DDBJ whole genome shotgun (WGS) entry which is preliminary data.</text>
</comment>
<accession>I0WBE0</accession>
<gene>
    <name evidence="2" type="ORF">W5A_10335</name>
</gene>
<dbReference type="SUPFAM" id="SSF54593">
    <property type="entry name" value="Glyoxalase/Bleomycin resistance protein/Dihydroxybiphenyl dioxygenase"/>
    <property type="match status" value="1"/>
</dbReference>
<protein>
    <submittedName>
        <fullName evidence="2">Glyoxalase/bleomycin resistance protein/dioxygenase</fullName>
    </submittedName>
</protein>
<dbReference type="OrthoDB" id="9804235at2"/>
<keyword evidence="2" id="KW-0560">Oxidoreductase</keyword>
<dbReference type="PANTHER" id="PTHR33993">
    <property type="entry name" value="GLYOXALASE-RELATED"/>
    <property type="match status" value="1"/>
</dbReference>
<dbReference type="Proteomes" id="UP000005938">
    <property type="component" value="Unassembled WGS sequence"/>
</dbReference>
<evidence type="ECO:0000313" key="2">
    <source>
        <dbReference type="EMBL" id="EID73706.1"/>
    </source>
</evidence>
<proteinExistence type="predicted"/>
<dbReference type="InterPro" id="IPR052164">
    <property type="entry name" value="Anthracycline_SecMetBiosynth"/>
</dbReference>